<sequence>MTAVLAAPAARLDEALVDAYLERIGAERPARPDLRALAELQERHVLSVPFENLDYHLDREIHLDARVVDKIVRDGRGGACYEVNPAFGLLLEALGYRVRILAARVRRPDGLGAPLGHLLLRVDVDGVGHLVDVGFRRVSRRPLPLDTTAPQPDAEGVFAVTEPFDGEQDLLLDGAPLYRVDLRERDLGQFRPSLWWFRTSPDSPFLHDLFCSLPTADGRVTLKGTRLTLRTADGQRTVEELDGDEAVRDAYLTHFGIALARLPRIPVLPAGSSGIQVE</sequence>
<dbReference type="Proteomes" id="UP000007076">
    <property type="component" value="Chromosome"/>
</dbReference>
<dbReference type="GO" id="GO:0016407">
    <property type="term" value="F:acetyltransferase activity"/>
    <property type="evidence" value="ECO:0007669"/>
    <property type="project" value="InterPro"/>
</dbReference>
<evidence type="ECO:0000256" key="2">
    <source>
        <dbReference type="RuleBase" id="RU003452"/>
    </source>
</evidence>
<dbReference type="EMBL" id="AP010968">
    <property type="protein sequence ID" value="BAJ31657.1"/>
    <property type="molecule type" value="Genomic_DNA"/>
</dbReference>
<dbReference type="AlphaFoldDB" id="E4N0H3"/>
<dbReference type="eggNOG" id="COG2162">
    <property type="taxonomic scope" value="Bacteria"/>
</dbReference>
<comment type="similarity">
    <text evidence="1 2">Belongs to the arylamine N-acetyltransferase family.</text>
</comment>
<dbReference type="PATRIC" id="fig|452652.3.peg.5893"/>
<evidence type="ECO:0000313" key="4">
    <source>
        <dbReference type="Proteomes" id="UP000007076"/>
    </source>
</evidence>
<evidence type="ECO:0000313" key="3">
    <source>
        <dbReference type="EMBL" id="BAJ31657.1"/>
    </source>
</evidence>
<dbReference type="InterPro" id="IPR038765">
    <property type="entry name" value="Papain-like_cys_pep_sf"/>
</dbReference>
<dbReference type="HOGENOM" id="CLU_049918_1_0_11"/>
<dbReference type="STRING" id="452652.KSE_58870"/>
<dbReference type="KEGG" id="ksk:KSE_58870"/>
<dbReference type="PANTHER" id="PTHR11786">
    <property type="entry name" value="N-HYDROXYARYLAMINE O-ACETYLTRANSFERASE"/>
    <property type="match status" value="1"/>
</dbReference>
<reference evidence="3 4" key="1">
    <citation type="journal article" date="2010" name="DNA Res.">
        <title>Genome sequence of Kitasatospora setae NBRC 14216T: an evolutionary snapshot of the family Streptomycetaceae.</title>
        <authorList>
            <person name="Ichikawa N."/>
            <person name="Oguchi A."/>
            <person name="Ikeda H."/>
            <person name="Ishikawa J."/>
            <person name="Kitani S."/>
            <person name="Watanabe Y."/>
            <person name="Nakamura S."/>
            <person name="Katano Y."/>
            <person name="Kishi E."/>
            <person name="Sasagawa M."/>
            <person name="Ankai A."/>
            <person name="Fukui S."/>
            <person name="Hashimoto Y."/>
            <person name="Kamata S."/>
            <person name="Otoguro M."/>
            <person name="Tanikawa S."/>
            <person name="Nihira T."/>
            <person name="Horinouchi S."/>
            <person name="Ohnishi Y."/>
            <person name="Hayakawa M."/>
            <person name="Kuzuyama T."/>
            <person name="Arisawa A."/>
            <person name="Nomoto F."/>
            <person name="Miura H."/>
            <person name="Takahashi Y."/>
            <person name="Fujita N."/>
        </authorList>
    </citation>
    <scope>NUCLEOTIDE SEQUENCE [LARGE SCALE GENOMIC DNA]</scope>
    <source>
        <strain evidence="4">ATCC 33774 / DSM 43861 / JCM 3304 / KCC A-0304 / NBRC 14216 / KM-6054</strain>
    </source>
</reference>
<keyword evidence="3" id="KW-0808">Transferase</keyword>
<dbReference type="PANTHER" id="PTHR11786:SF0">
    <property type="entry name" value="ARYLAMINE N-ACETYLTRANSFERASE 4-RELATED"/>
    <property type="match status" value="1"/>
</dbReference>
<accession>E4N0H3</accession>
<dbReference type="InterPro" id="IPR001447">
    <property type="entry name" value="Arylamine_N-AcTrfase"/>
</dbReference>
<dbReference type="Gene3D" id="2.40.128.150">
    <property type="entry name" value="Cysteine proteinases"/>
    <property type="match status" value="1"/>
</dbReference>
<organism evidence="3 4">
    <name type="scientific">Kitasatospora setae (strain ATCC 33774 / DSM 43861 / JCM 3304 / KCC A-0304 / NBRC 14216 / KM-6054)</name>
    <name type="common">Streptomyces setae</name>
    <dbReference type="NCBI Taxonomy" id="452652"/>
    <lineage>
        <taxon>Bacteria</taxon>
        <taxon>Bacillati</taxon>
        <taxon>Actinomycetota</taxon>
        <taxon>Actinomycetes</taxon>
        <taxon>Kitasatosporales</taxon>
        <taxon>Streptomycetaceae</taxon>
        <taxon>Kitasatospora</taxon>
    </lineage>
</organism>
<keyword evidence="3" id="KW-0012">Acyltransferase</keyword>
<gene>
    <name evidence="3" type="ordered locus">KSE_58870</name>
</gene>
<name>E4N0H3_KITSK</name>
<proteinExistence type="inferred from homology"/>
<dbReference type="Gene3D" id="3.30.2140.10">
    <property type="entry name" value="Arylamine N-acetyltransferase"/>
    <property type="match status" value="1"/>
</dbReference>
<keyword evidence="4" id="KW-1185">Reference proteome</keyword>
<dbReference type="RefSeq" id="WP_014138954.1">
    <property type="nucleotide sequence ID" value="NC_016109.1"/>
</dbReference>
<dbReference type="EC" id="2.3.1.-" evidence="3"/>
<protein>
    <submittedName>
        <fullName evidence="3">Putative acetyltransferase</fullName>
        <ecNumber evidence="3">2.3.1.-</ecNumber>
    </submittedName>
</protein>
<dbReference type="Pfam" id="PF00797">
    <property type="entry name" value="Acetyltransf_2"/>
    <property type="match status" value="1"/>
</dbReference>
<evidence type="ECO:0000256" key="1">
    <source>
        <dbReference type="ARBA" id="ARBA00006547"/>
    </source>
</evidence>
<dbReference type="PRINTS" id="PR01543">
    <property type="entry name" value="ANATRNSFRASE"/>
</dbReference>
<dbReference type="SUPFAM" id="SSF54001">
    <property type="entry name" value="Cysteine proteinases"/>
    <property type="match status" value="1"/>
</dbReference>